<reference evidence="2 3" key="1">
    <citation type="journal article" date="2021" name="J. Hered.">
        <title>A chromosome-level genome assembly of the parasitoid wasp, Cotesia glomerata (Hymenoptera: Braconidae).</title>
        <authorList>
            <person name="Pinto B.J."/>
            <person name="Weis J.J."/>
            <person name="Gamble T."/>
            <person name="Ode P.J."/>
            <person name="Paul R."/>
            <person name="Zaspel J.M."/>
        </authorList>
    </citation>
    <scope>NUCLEOTIDE SEQUENCE [LARGE SCALE GENOMIC DNA]</scope>
    <source>
        <strain evidence="2">CgM1</strain>
    </source>
</reference>
<sequence length="196" mass="21419">MRPYLGISSSGCCGWLGIGPRVTPPHNGFTRPSKAERERPGRENLRQRGTETANKAREERNLMARRPGRQRVKEAILISLCFPSEKSIVAGTNHGAEPLGGPQLVQVPRALVAPLRSRPTKKYSRAFAVDLAVLYTPGAPLARKLCRGPTPLSFCSASVPFERSHMIPAIILARLHFVSLVFGSTPTDPASFLRTL</sequence>
<comment type="caution">
    <text evidence="2">The sequence shown here is derived from an EMBL/GenBank/DDBJ whole genome shotgun (WGS) entry which is preliminary data.</text>
</comment>
<evidence type="ECO:0000313" key="2">
    <source>
        <dbReference type="EMBL" id="KAH0548999.1"/>
    </source>
</evidence>
<accession>A0AAV7IB62</accession>
<gene>
    <name evidence="2" type="ORF">KQX54_005047</name>
</gene>
<feature type="compositionally biased region" description="Basic and acidic residues" evidence="1">
    <location>
        <begin position="33"/>
        <end position="56"/>
    </location>
</feature>
<evidence type="ECO:0000256" key="1">
    <source>
        <dbReference type="SAM" id="MobiDB-lite"/>
    </source>
</evidence>
<organism evidence="2 3">
    <name type="scientific">Cotesia glomerata</name>
    <name type="common">Lepidopteran parasitic wasp</name>
    <name type="synonym">Apanteles glomeratus</name>
    <dbReference type="NCBI Taxonomy" id="32391"/>
    <lineage>
        <taxon>Eukaryota</taxon>
        <taxon>Metazoa</taxon>
        <taxon>Ecdysozoa</taxon>
        <taxon>Arthropoda</taxon>
        <taxon>Hexapoda</taxon>
        <taxon>Insecta</taxon>
        <taxon>Pterygota</taxon>
        <taxon>Neoptera</taxon>
        <taxon>Endopterygota</taxon>
        <taxon>Hymenoptera</taxon>
        <taxon>Apocrita</taxon>
        <taxon>Ichneumonoidea</taxon>
        <taxon>Braconidae</taxon>
        <taxon>Microgastrinae</taxon>
        <taxon>Cotesia</taxon>
    </lineage>
</organism>
<proteinExistence type="predicted"/>
<keyword evidence="3" id="KW-1185">Reference proteome</keyword>
<dbReference type="Proteomes" id="UP000826195">
    <property type="component" value="Unassembled WGS sequence"/>
</dbReference>
<name>A0AAV7IB62_COTGL</name>
<dbReference type="EMBL" id="JAHXZJ010001864">
    <property type="protein sequence ID" value="KAH0548999.1"/>
    <property type="molecule type" value="Genomic_DNA"/>
</dbReference>
<feature type="region of interest" description="Disordered" evidence="1">
    <location>
        <begin position="23"/>
        <end position="56"/>
    </location>
</feature>
<dbReference type="AlphaFoldDB" id="A0AAV7IB62"/>
<protein>
    <submittedName>
        <fullName evidence="2">Uncharacterized protein</fullName>
    </submittedName>
</protein>
<evidence type="ECO:0000313" key="3">
    <source>
        <dbReference type="Proteomes" id="UP000826195"/>
    </source>
</evidence>